<protein>
    <submittedName>
        <fullName evidence="4">DUF1738 domain-containing protein</fullName>
    </submittedName>
</protein>
<evidence type="ECO:0000313" key="4">
    <source>
        <dbReference type="EMBL" id="RGT96106.1"/>
    </source>
</evidence>
<dbReference type="EMBL" id="QRXI01000005">
    <property type="protein sequence ID" value="RGT96106.1"/>
    <property type="molecule type" value="Genomic_DNA"/>
</dbReference>
<dbReference type="InterPro" id="IPR041459">
    <property type="entry name" value="MPTase-PolyVal"/>
</dbReference>
<reference evidence="4 5" key="1">
    <citation type="submission" date="2018-08" db="EMBL/GenBank/DDBJ databases">
        <title>A genome reference for cultivated species of the human gut microbiota.</title>
        <authorList>
            <person name="Zou Y."/>
            <person name="Xue W."/>
            <person name="Luo G."/>
        </authorList>
    </citation>
    <scope>NUCLEOTIDE SEQUENCE [LARGE SCALE GENOMIC DNA]</scope>
    <source>
        <strain evidence="4 5">AF18-14</strain>
    </source>
</reference>
<dbReference type="GO" id="GO:0030983">
    <property type="term" value="F:mismatched DNA binding"/>
    <property type="evidence" value="ECO:0007669"/>
    <property type="project" value="InterPro"/>
</dbReference>
<evidence type="ECO:0000313" key="5">
    <source>
        <dbReference type="Proteomes" id="UP000283833"/>
    </source>
</evidence>
<organism evidence="4 5">
    <name type="scientific">Phocaeicola vulgatus</name>
    <name type="common">Bacteroides vulgatus</name>
    <dbReference type="NCBI Taxonomy" id="821"/>
    <lineage>
        <taxon>Bacteria</taxon>
        <taxon>Pseudomonadati</taxon>
        <taxon>Bacteroidota</taxon>
        <taxon>Bacteroidia</taxon>
        <taxon>Bacteroidales</taxon>
        <taxon>Bacteroidaceae</taxon>
        <taxon>Phocaeicola</taxon>
    </lineage>
</organism>
<feature type="domain" description="DNA mismatch repair protein MutS-like N-terminal" evidence="2">
    <location>
        <begin position="694"/>
        <end position="792"/>
    </location>
</feature>
<dbReference type="GO" id="GO:0005524">
    <property type="term" value="F:ATP binding"/>
    <property type="evidence" value="ECO:0007669"/>
    <property type="project" value="InterPro"/>
</dbReference>
<dbReference type="GO" id="GO:0006298">
    <property type="term" value="P:mismatch repair"/>
    <property type="evidence" value="ECO:0007669"/>
    <property type="project" value="InterPro"/>
</dbReference>
<name>A0A412QY71_PHOVU</name>
<feature type="region of interest" description="Disordered" evidence="1">
    <location>
        <begin position="631"/>
        <end position="688"/>
    </location>
</feature>
<dbReference type="InterPro" id="IPR007695">
    <property type="entry name" value="DNA_mismatch_repair_MutS-lik_N"/>
</dbReference>
<dbReference type="InterPro" id="IPR016151">
    <property type="entry name" value="DNA_mismatch_repair_MutS_N"/>
</dbReference>
<feature type="domain" description="Polyvalent protein metallopeptidase" evidence="3">
    <location>
        <begin position="194"/>
        <end position="306"/>
    </location>
</feature>
<dbReference type="Pfam" id="PF01624">
    <property type="entry name" value="MutS_I"/>
    <property type="match status" value="1"/>
</dbReference>
<evidence type="ECO:0000259" key="2">
    <source>
        <dbReference type="Pfam" id="PF01624"/>
    </source>
</evidence>
<dbReference type="AlphaFoldDB" id="A0A412QY71"/>
<dbReference type="Pfam" id="PF18818">
    <property type="entry name" value="MPTase-PolyVal"/>
    <property type="match status" value="1"/>
</dbReference>
<dbReference type="Gene3D" id="3.40.1170.10">
    <property type="entry name" value="DNA repair protein MutS, domain I"/>
    <property type="match status" value="1"/>
</dbReference>
<dbReference type="SUPFAM" id="SSF55271">
    <property type="entry name" value="DNA repair protein MutS, domain I"/>
    <property type="match status" value="1"/>
</dbReference>
<proteinExistence type="predicted"/>
<comment type="caution">
    <text evidence="4">The sequence shown here is derived from an EMBL/GenBank/DDBJ whole genome shotgun (WGS) entry which is preliminary data.</text>
</comment>
<evidence type="ECO:0000256" key="1">
    <source>
        <dbReference type="SAM" id="MobiDB-lite"/>
    </source>
</evidence>
<evidence type="ECO:0000259" key="3">
    <source>
        <dbReference type="Pfam" id="PF18818"/>
    </source>
</evidence>
<dbReference type="GO" id="GO:0003697">
    <property type="term" value="F:single-stranded DNA binding"/>
    <property type="evidence" value="ECO:0007669"/>
    <property type="project" value="InterPro"/>
</dbReference>
<feature type="compositionally biased region" description="Basic and acidic residues" evidence="1">
    <location>
        <begin position="658"/>
        <end position="688"/>
    </location>
</feature>
<gene>
    <name evidence="4" type="ORF">DWX04_05160</name>
</gene>
<sequence>MEEKNQQEKMAIVRQVELFENAFNKAKENGGIWLENDGRKAPRLYLKPLQISAFNAIILGMHSDQNGYKTNQYTLFSEAKKRGESVQTKEKGVPFLWYNWNEYVNKHNPEEKISRSDYQALPADKQEDYKGIRHREVRSLFNIEQTTLPMVDKTTFDTVVKETGPLKDRTDVESASNEIRQGVENLLEQSRKNLVDIRTDTTGVAHYDSKKDIVFLPPASSYEYYEDYARDAVSMLISATGHHQRLAREGMIVKNDKISEDAVKQERLVVEVASAVKLQELGISAKLSPDSMKMTDYWIRELKEDPHLPDILERDVNNAIDMVHKAERGEKVELNNRVLQNQIADIKHILPKHYYVADEIKTLPNIDTKEFVVIKEPEQKMADVVLPSGASLGVENEIPGMNKGRIEHALQKEGYETVTFYNVDGSMGYRPDDSFFDGKEVSVNRMNKWNLETLTLLDVSDAVKRSGAIDFEKILMLRNDEGKWALYLKPENEKSFSVYPEKADLNLFFTTVKQGDEETSEKVRQDMAQKYYMAAQNSPDIKVDLFKSDATAEELARIDRVNIFKTKGNESTPSVILCMPTVNGEKLTAREVSPQQWQRMWLAEDMQDYKKHLAASLFADVLRKDRTDAVAVGTDKSEQEAQSKNPNQQTEVYEEQTEEKSRQSESHGPSESKGNKSKDESPKTETKVTAELSPMLKQFYELKSKHPDAILLFRCGDFYETYSNDAEKAAKILGITLSKSNHTKDAEGKPLMIAGFPHHALDVYLPKLIRAGERIAICDQLETPRQEKDVTEKQKNESDNQEESKVSRMHR</sequence>
<dbReference type="Proteomes" id="UP000283833">
    <property type="component" value="Unassembled WGS sequence"/>
</dbReference>
<accession>A0A412QY71</accession>
<feature type="region of interest" description="Disordered" evidence="1">
    <location>
        <begin position="782"/>
        <end position="811"/>
    </location>
</feature>
<dbReference type="RefSeq" id="WP_117852394.1">
    <property type="nucleotide sequence ID" value="NZ_JAKKWV010000002.1"/>
</dbReference>